<dbReference type="AlphaFoldDB" id="A0AAN9FZQ2"/>
<proteinExistence type="predicted"/>
<accession>A0AAN9FZQ2</accession>
<evidence type="ECO:0000313" key="3">
    <source>
        <dbReference type="Proteomes" id="UP001374579"/>
    </source>
</evidence>
<protein>
    <submittedName>
        <fullName evidence="2">Uncharacterized protein</fullName>
    </submittedName>
</protein>
<keyword evidence="3" id="KW-1185">Reference proteome</keyword>
<evidence type="ECO:0000313" key="2">
    <source>
        <dbReference type="EMBL" id="KAK7089627.1"/>
    </source>
</evidence>
<comment type="caution">
    <text evidence="2">The sequence shown here is derived from an EMBL/GenBank/DDBJ whole genome shotgun (WGS) entry which is preliminary data.</text>
</comment>
<dbReference type="EMBL" id="JBAMIC010001006">
    <property type="protein sequence ID" value="KAK7089627.1"/>
    <property type="molecule type" value="Genomic_DNA"/>
</dbReference>
<feature type="compositionally biased region" description="Polar residues" evidence="1">
    <location>
        <begin position="1"/>
        <end position="13"/>
    </location>
</feature>
<dbReference type="Proteomes" id="UP001374579">
    <property type="component" value="Unassembled WGS sequence"/>
</dbReference>
<name>A0AAN9FZQ2_9CAEN</name>
<gene>
    <name evidence="2" type="ORF">V1264_024162</name>
</gene>
<reference evidence="2 3" key="1">
    <citation type="submission" date="2024-02" db="EMBL/GenBank/DDBJ databases">
        <title>Chromosome-scale genome assembly of the rough periwinkle Littorina saxatilis.</title>
        <authorList>
            <person name="De Jode A."/>
            <person name="Faria R."/>
            <person name="Formenti G."/>
            <person name="Sims Y."/>
            <person name="Smith T.P."/>
            <person name="Tracey A."/>
            <person name="Wood J.M.D."/>
            <person name="Zagrodzka Z.B."/>
            <person name="Johannesson K."/>
            <person name="Butlin R.K."/>
            <person name="Leder E.H."/>
        </authorList>
    </citation>
    <scope>NUCLEOTIDE SEQUENCE [LARGE SCALE GENOMIC DNA]</scope>
    <source>
        <strain evidence="2">Snail1</strain>
        <tissue evidence="2">Muscle</tissue>
    </source>
</reference>
<sequence length="146" mass="16724">MVMDQSPTTTSRMTRLKNPESDDLADEEDNETMSMVESSSSEWLPSDPDTHDSDCYVSDSESIRVSESEESVTDEIMYPMLSDCVHKDSEPKSNPQPDALTTNSMMDRLLSRVHSLMNRLLWRMHSLMNRLLWRVHSLIQSVLRAG</sequence>
<organism evidence="2 3">
    <name type="scientific">Littorina saxatilis</name>
    <dbReference type="NCBI Taxonomy" id="31220"/>
    <lineage>
        <taxon>Eukaryota</taxon>
        <taxon>Metazoa</taxon>
        <taxon>Spiralia</taxon>
        <taxon>Lophotrochozoa</taxon>
        <taxon>Mollusca</taxon>
        <taxon>Gastropoda</taxon>
        <taxon>Caenogastropoda</taxon>
        <taxon>Littorinimorpha</taxon>
        <taxon>Littorinoidea</taxon>
        <taxon>Littorinidae</taxon>
        <taxon>Littorina</taxon>
    </lineage>
</organism>
<feature type="region of interest" description="Disordered" evidence="1">
    <location>
        <begin position="1"/>
        <end position="53"/>
    </location>
</feature>
<evidence type="ECO:0000256" key="1">
    <source>
        <dbReference type="SAM" id="MobiDB-lite"/>
    </source>
</evidence>
<feature type="compositionally biased region" description="Acidic residues" evidence="1">
    <location>
        <begin position="21"/>
        <end position="31"/>
    </location>
</feature>
<feature type="compositionally biased region" description="Low complexity" evidence="1">
    <location>
        <begin position="33"/>
        <end position="42"/>
    </location>
</feature>